<dbReference type="GO" id="GO:0005886">
    <property type="term" value="C:plasma membrane"/>
    <property type="evidence" value="ECO:0007669"/>
    <property type="project" value="TreeGrafter"/>
</dbReference>
<organism evidence="2 3">
    <name type="scientific">Terasakiispira papahanaumokuakeensis</name>
    <dbReference type="NCBI Taxonomy" id="197479"/>
    <lineage>
        <taxon>Bacteria</taxon>
        <taxon>Pseudomonadati</taxon>
        <taxon>Pseudomonadota</taxon>
        <taxon>Gammaproteobacteria</taxon>
        <taxon>Oceanospirillales</taxon>
        <taxon>Terasakiispira</taxon>
    </lineage>
</organism>
<feature type="transmembrane region" description="Helical" evidence="1">
    <location>
        <begin position="235"/>
        <end position="255"/>
    </location>
</feature>
<gene>
    <name evidence="2" type="ORF">BFW38_07735</name>
</gene>
<dbReference type="InterPro" id="IPR016833">
    <property type="entry name" value="Put_Na-Bile_cotransptr"/>
</dbReference>
<feature type="transmembrane region" description="Helical" evidence="1">
    <location>
        <begin position="134"/>
        <end position="156"/>
    </location>
</feature>
<sequence length="338" mass="36642">MLNLLNIIKKEWFLVGMLGAIVVAILAPALGQNQGALHLETVTHIGIAIIFFLHGIGLSPEKIRSGLSNWRLHLAIQITTFGIYPLIWIISHQGFYALFPTSLAIGFCYLLVLPSTISSSVAMTAIGKGNVPGAIFNASLSSVLGVILTPLLMGLLTTQSHISGAQELSNTITTVAQTLLLPMLIGQLCRPFLAAPLQRYRAITGKIDKWVIILIVLNAFSNSVADHIWQDFSLSSLISSILICCVILIIICTLLQHGSRWLKFNHEDEVATVFCGTKKTLAAGIPMAQVIFGGSPDLGMILLPIMLYHPIQLFYCAFLANRYAAQAPDTPLESNTTP</sequence>
<keyword evidence="1" id="KW-0472">Membrane</keyword>
<protein>
    <submittedName>
        <fullName evidence="2">Bile acid:sodium symporter</fullName>
    </submittedName>
</protein>
<dbReference type="Pfam" id="PF13593">
    <property type="entry name" value="SBF_like"/>
    <property type="match status" value="1"/>
</dbReference>
<comment type="caution">
    <text evidence="2">The sequence shown here is derived from an EMBL/GenBank/DDBJ whole genome shotgun (WGS) entry which is preliminary data.</text>
</comment>
<dbReference type="OrthoDB" id="9792271at2"/>
<evidence type="ECO:0000256" key="1">
    <source>
        <dbReference type="SAM" id="Phobius"/>
    </source>
</evidence>
<feature type="transmembrane region" description="Helical" evidence="1">
    <location>
        <begin position="96"/>
        <end position="113"/>
    </location>
</feature>
<evidence type="ECO:0000313" key="2">
    <source>
        <dbReference type="EMBL" id="ODC05278.1"/>
    </source>
</evidence>
<name>A0A1E2VE47_9GAMM</name>
<feature type="transmembrane region" description="Helical" evidence="1">
    <location>
        <begin position="42"/>
        <end position="60"/>
    </location>
</feature>
<dbReference type="Gene3D" id="1.20.1530.20">
    <property type="match status" value="1"/>
</dbReference>
<keyword evidence="1" id="KW-1133">Transmembrane helix</keyword>
<dbReference type="AlphaFoldDB" id="A0A1E2VE47"/>
<keyword evidence="3" id="KW-1185">Reference proteome</keyword>
<feature type="transmembrane region" description="Helical" evidence="1">
    <location>
        <begin position="12"/>
        <end position="30"/>
    </location>
</feature>
<dbReference type="PANTHER" id="PTHR18640:SF5">
    <property type="entry name" value="SODIUM_BILE ACID COTRANSPORTER 7"/>
    <property type="match status" value="1"/>
</dbReference>
<proteinExistence type="predicted"/>
<dbReference type="InterPro" id="IPR038770">
    <property type="entry name" value="Na+/solute_symporter_sf"/>
</dbReference>
<dbReference type="EMBL" id="MDTQ01000001">
    <property type="protein sequence ID" value="ODC05278.1"/>
    <property type="molecule type" value="Genomic_DNA"/>
</dbReference>
<feature type="transmembrane region" description="Helical" evidence="1">
    <location>
        <begin position="168"/>
        <end position="189"/>
    </location>
</feature>
<evidence type="ECO:0000313" key="3">
    <source>
        <dbReference type="Proteomes" id="UP000094291"/>
    </source>
</evidence>
<dbReference type="Proteomes" id="UP000094291">
    <property type="component" value="Unassembled WGS sequence"/>
</dbReference>
<reference evidence="2 3" key="1">
    <citation type="submission" date="2016-08" db="EMBL/GenBank/DDBJ databases">
        <authorList>
            <person name="Seilhamer J.J."/>
        </authorList>
    </citation>
    <scope>NUCLEOTIDE SEQUENCE [LARGE SCALE GENOMIC DNA]</scope>
    <source>
        <strain evidence="2 3">PH27A</strain>
    </source>
</reference>
<dbReference type="PANTHER" id="PTHR18640">
    <property type="entry name" value="SOLUTE CARRIER FAMILY 10 MEMBER 7"/>
    <property type="match status" value="1"/>
</dbReference>
<accession>A0A1E2VE47</accession>
<feature type="transmembrane region" description="Helical" evidence="1">
    <location>
        <begin position="72"/>
        <end position="90"/>
    </location>
</feature>
<dbReference type="PIRSF" id="PIRSF026166">
    <property type="entry name" value="UCP026166"/>
    <property type="match status" value="1"/>
</dbReference>
<dbReference type="STRING" id="197479.BFW38_07735"/>
<keyword evidence="1" id="KW-0812">Transmembrane</keyword>